<dbReference type="Pfam" id="PF04116">
    <property type="entry name" value="FA_hydroxylase"/>
    <property type="match status" value="1"/>
</dbReference>
<gene>
    <name evidence="7" type="ORF">BHS09_31610</name>
</gene>
<comment type="subcellular location">
    <subcellularLocation>
        <location evidence="1">Membrane</location>
    </subcellularLocation>
</comment>
<dbReference type="PANTHER" id="PTHR11863">
    <property type="entry name" value="STEROL DESATURASE"/>
    <property type="match status" value="1"/>
</dbReference>
<feature type="domain" description="Fatty acid hydroxylase" evidence="6">
    <location>
        <begin position="225"/>
        <end position="356"/>
    </location>
</feature>
<name>A0AAE6G586_MYXXA</name>
<evidence type="ECO:0000256" key="2">
    <source>
        <dbReference type="ARBA" id="ARBA00022692"/>
    </source>
</evidence>
<feature type="transmembrane region" description="Helical" evidence="5">
    <location>
        <begin position="44"/>
        <end position="64"/>
    </location>
</feature>
<sequence>MLAADGKWNRLAPRHSLSGRLPLDLPLTPALRINLGKRAGVTGGLLGVLCVCVEFCFLFPHLLVSNDGRAFYVEHLCAFRGILQAAIVATFALGAFSMLTLRSKAHGGIAMLLALVAMLLGGSQAEPLTHQPRALSAGLDYFALELLVLGLLFIPMERLWGLHPQRIFREGWQTDLKHFFVSHVGVQLISFSVMIPVQVFFSWAVRMDFQAHVAAQPVWLQFFEILLVVDLVSYWVHRAFHQVPWMWKFHAIHHSSQQMDWLASSRSHLVDVLVNRFAGFIPVFLLGFSPAAIYGYLVFVSFHAVYIHANVSHRWPYLRWVFATPEFHHWHHTSDEEGIDKNFAVFLSFIDAVFGTAHLPEHWPSRYGTTKFQPPETYLGQLAYPFQRHEETPYG</sequence>
<reference evidence="7 8" key="1">
    <citation type="journal article" date="2019" name="Science">
        <title>Social genes are selection hotspots in kin groups of a soil microbe.</title>
        <authorList>
            <person name="Wielgoss S."/>
            <person name="Wolfensberger R."/>
            <person name="Sun L."/>
            <person name="Fiegna F."/>
            <person name="Velicer G.J."/>
        </authorList>
    </citation>
    <scope>NUCLEOTIDE SEQUENCE [LARGE SCALE GENOMIC DNA]</scope>
    <source>
        <strain evidence="7 8">MC3.5.9c15</strain>
    </source>
</reference>
<evidence type="ECO:0000313" key="7">
    <source>
        <dbReference type="EMBL" id="QDE71156.1"/>
    </source>
</evidence>
<feature type="transmembrane region" description="Helical" evidence="5">
    <location>
        <begin position="184"/>
        <end position="205"/>
    </location>
</feature>
<accession>A0AAE6G586</accession>
<protein>
    <submittedName>
        <fullName evidence="7">Sterol desaturase</fullName>
    </submittedName>
</protein>
<dbReference type="InterPro" id="IPR006694">
    <property type="entry name" value="Fatty_acid_hydroxylase"/>
</dbReference>
<keyword evidence="3 5" id="KW-1133">Transmembrane helix</keyword>
<dbReference type="GO" id="GO:0016020">
    <property type="term" value="C:membrane"/>
    <property type="evidence" value="ECO:0007669"/>
    <property type="project" value="UniProtKB-SubCell"/>
</dbReference>
<feature type="transmembrane region" description="Helical" evidence="5">
    <location>
        <begin position="105"/>
        <end position="122"/>
    </location>
</feature>
<feature type="transmembrane region" description="Helical" evidence="5">
    <location>
        <begin position="134"/>
        <end position="154"/>
    </location>
</feature>
<dbReference type="GO" id="GO:0008610">
    <property type="term" value="P:lipid biosynthetic process"/>
    <property type="evidence" value="ECO:0007669"/>
    <property type="project" value="InterPro"/>
</dbReference>
<dbReference type="InterPro" id="IPR050307">
    <property type="entry name" value="Sterol_Desaturase_Related"/>
</dbReference>
<keyword evidence="4 5" id="KW-0472">Membrane</keyword>
<proteinExistence type="predicted"/>
<evidence type="ECO:0000256" key="5">
    <source>
        <dbReference type="SAM" id="Phobius"/>
    </source>
</evidence>
<evidence type="ECO:0000256" key="4">
    <source>
        <dbReference type="ARBA" id="ARBA00023136"/>
    </source>
</evidence>
<evidence type="ECO:0000256" key="1">
    <source>
        <dbReference type="ARBA" id="ARBA00004370"/>
    </source>
</evidence>
<dbReference type="GO" id="GO:0016491">
    <property type="term" value="F:oxidoreductase activity"/>
    <property type="evidence" value="ECO:0007669"/>
    <property type="project" value="InterPro"/>
</dbReference>
<feature type="transmembrane region" description="Helical" evidence="5">
    <location>
        <begin position="277"/>
        <end position="306"/>
    </location>
</feature>
<organism evidence="7 8">
    <name type="scientific">Myxococcus xanthus</name>
    <dbReference type="NCBI Taxonomy" id="34"/>
    <lineage>
        <taxon>Bacteria</taxon>
        <taxon>Pseudomonadati</taxon>
        <taxon>Myxococcota</taxon>
        <taxon>Myxococcia</taxon>
        <taxon>Myxococcales</taxon>
        <taxon>Cystobacterineae</taxon>
        <taxon>Myxococcaceae</taxon>
        <taxon>Myxococcus</taxon>
    </lineage>
</organism>
<dbReference type="AlphaFoldDB" id="A0AAE6G586"/>
<feature type="transmembrane region" description="Helical" evidence="5">
    <location>
        <begin position="76"/>
        <end position="99"/>
    </location>
</feature>
<dbReference type="EMBL" id="CP017174">
    <property type="protein sequence ID" value="QDE71156.1"/>
    <property type="molecule type" value="Genomic_DNA"/>
</dbReference>
<evidence type="ECO:0000256" key="3">
    <source>
        <dbReference type="ARBA" id="ARBA00022989"/>
    </source>
</evidence>
<evidence type="ECO:0000259" key="6">
    <source>
        <dbReference type="Pfam" id="PF04116"/>
    </source>
</evidence>
<evidence type="ECO:0000313" key="8">
    <source>
        <dbReference type="Proteomes" id="UP000320179"/>
    </source>
</evidence>
<dbReference type="GO" id="GO:0005506">
    <property type="term" value="F:iron ion binding"/>
    <property type="evidence" value="ECO:0007669"/>
    <property type="project" value="InterPro"/>
</dbReference>
<keyword evidence="2 5" id="KW-0812">Transmembrane</keyword>
<dbReference type="Proteomes" id="UP000320179">
    <property type="component" value="Chromosome"/>
</dbReference>